<dbReference type="EMBL" id="PHUF01000004">
    <property type="protein sequence ID" value="PKB14519.1"/>
    <property type="molecule type" value="Genomic_DNA"/>
</dbReference>
<reference evidence="3 4" key="1">
    <citation type="submission" date="2017-11" db="EMBL/GenBank/DDBJ databases">
        <title>Genomic Encyclopedia of Type Strains, Phase III (KMG-III): the genomes of soil and plant-associated and newly described type strains.</title>
        <authorList>
            <person name="Whitman W."/>
        </authorList>
    </citation>
    <scope>NUCLEOTIDE SEQUENCE [LARGE SCALE GENOMIC DNA]</scope>
    <source>
        <strain evidence="3 4">CGMCC 1.12274</strain>
    </source>
</reference>
<dbReference type="Proteomes" id="UP000232587">
    <property type="component" value="Unassembled WGS sequence"/>
</dbReference>
<dbReference type="Pfam" id="PF07811">
    <property type="entry name" value="TadE"/>
    <property type="match status" value="1"/>
</dbReference>
<dbReference type="RefSeq" id="WP_100867351.1">
    <property type="nucleotide sequence ID" value="NZ_PHUF01000004.1"/>
</dbReference>
<evidence type="ECO:0000259" key="2">
    <source>
        <dbReference type="Pfam" id="PF07811"/>
    </source>
</evidence>
<feature type="domain" description="TadE-like" evidence="2">
    <location>
        <begin position="18"/>
        <end position="58"/>
    </location>
</feature>
<feature type="transmembrane region" description="Helical" evidence="1">
    <location>
        <begin position="24"/>
        <end position="45"/>
    </location>
</feature>
<name>A0A2N0H6I1_9SPHN</name>
<evidence type="ECO:0000256" key="1">
    <source>
        <dbReference type="SAM" id="Phobius"/>
    </source>
</evidence>
<proteinExistence type="predicted"/>
<keyword evidence="1" id="KW-0812">Transmembrane</keyword>
<dbReference type="InterPro" id="IPR012495">
    <property type="entry name" value="TadE-like_dom"/>
</dbReference>
<comment type="caution">
    <text evidence="3">The sequence shown here is derived from an EMBL/GenBank/DDBJ whole genome shotgun (WGS) entry which is preliminary data.</text>
</comment>
<organism evidence="3 4">
    <name type="scientific">Novosphingobium kunmingense</name>
    <dbReference type="NCBI Taxonomy" id="1211806"/>
    <lineage>
        <taxon>Bacteria</taxon>
        <taxon>Pseudomonadati</taxon>
        <taxon>Pseudomonadota</taxon>
        <taxon>Alphaproteobacteria</taxon>
        <taxon>Sphingomonadales</taxon>
        <taxon>Sphingomonadaceae</taxon>
        <taxon>Novosphingobium</taxon>
    </lineage>
</organism>
<accession>A0A2N0H6I1</accession>
<keyword evidence="4" id="KW-1185">Reference proteome</keyword>
<keyword evidence="1" id="KW-0472">Membrane</keyword>
<protein>
    <submittedName>
        <fullName evidence="3">Flp pilus assembly protein TadG</fullName>
    </submittedName>
</protein>
<gene>
    <name evidence="3" type="ORF">B0I00_2109</name>
</gene>
<dbReference type="AlphaFoldDB" id="A0A2N0H6I1"/>
<dbReference type="OrthoDB" id="7187024at2"/>
<evidence type="ECO:0000313" key="3">
    <source>
        <dbReference type="EMBL" id="PKB14519.1"/>
    </source>
</evidence>
<keyword evidence="1" id="KW-1133">Transmembrane helix</keyword>
<sequence>MGIAALLDDFRTDRTAGSAAEFSLVLPLLLIFLFGIIDVGGYAWAINKAEKATQMGTRMAVVTDPAATGLASYSYVGKTIGGVTLTQGDVIPADSMVITCTSASCTCTGCPTGMSISKNNANFTSIVTRMQAFDPGIVAANVEILYRSAGLGYAGDPSGMEIAPLVTVRLTGRTYAPFTLYLIKAAVPLPSFSYSLPMEDGSGSVSN</sequence>
<evidence type="ECO:0000313" key="4">
    <source>
        <dbReference type="Proteomes" id="UP000232587"/>
    </source>
</evidence>